<sequence>MKKLIALFTFVCVFGLQNLVTAQESTDISEEQKNAYLDRHPIYDYNELQISTTDSIPDFESKQQPLKITGTIYQSDGVTPAEGIILYIEQADEDGDFDVRKENDKHYAHHRGWIKTDANGRYTFYTFVPGNDRRYNQLSQLFPTIKEPSKTAYNLESFLFDEDPLLTKLCRKRIAKKGDPTRILKLTKKDNLLIVEKNIVLTSSTVASN</sequence>
<dbReference type="SUPFAM" id="SSF49482">
    <property type="entry name" value="Aromatic compound dioxygenase"/>
    <property type="match status" value="1"/>
</dbReference>
<feature type="signal peptide" evidence="1">
    <location>
        <begin position="1"/>
        <end position="22"/>
    </location>
</feature>
<accession>A0ABW5ZP36</accession>
<dbReference type="Gene3D" id="2.60.130.10">
    <property type="entry name" value="Aromatic compound dioxygenase"/>
    <property type="match status" value="1"/>
</dbReference>
<evidence type="ECO:0008006" key="4">
    <source>
        <dbReference type="Google" id="ProtNLM"/>
    </source>
</evidence>
<feature type="chain" id="PRO_5045930300" description="Protocatechuate 3,4-dioxygenase beta subunit" evidence="1">
    <location>
        <begin position="23"/>
        <end position="209"/>
    </location>
</feature>
<dbReference type="RefSeq" id="WP_194507288.1">
    <property type="nucleotide sequence ID" value="NZ_JADILU010000002.1"/>
</dbReference>
<keyword evidence="3" id="KW-1185">Reference proteome</keyword>
<comment type="caution">
    <text evidence="2">The sequence shown here is derived from an EMBL/GenBank/DDBJ whole genome shotgun (WGS) entry which is preliminary data.</text>
</comment>
<gene>
    <name evidence="2" type="ORF">ACFS29_00995</name>
</gene>
<evidence type="ECO:0000313" key="2">
    <source>
        <dbReference type="EMBL" id="MFD2914200.1"/>
    </source>
</evidence>
<dbReference type="EMBL" id="JBHUOS010000001">
    <property type="protein sequence ID" value="MFD2914200.1"/>
    <property type="molecule type" value="Genomic_DNA"/>
</dbReference>
<reference evidence="3" key="1">
    <citation type="journal article" date="2019" name="Int. J. Syst. Evol. Microbiol.">
        <title>The Global Catalogue of Microorganisms (GCM) 10K type strain sequencing project: providing services to taxonomists for standard genome sequencing and annotation.</title>
        <authorList>
            <consortium name="The Broad Institute Genomics Platform"/>
            <consortium name="The Broad Institute Genome Sequencing Center for Infectious Disease"/>
            <person name="Wu L."/>
            <person name="Ma J."/>
        </authorList>
    </citation>
    <scope>NUCLEOTIDE SEQUENCE [LARGE SCALE GENOMIC DNA]</scope>
    <source>
        <strain evidence="3">KCTC 32514</strain>
    </source>
</reference>
<evidence type="ECO:0000313" key="3">
    <source>
        <dbReference type="Proteomes" id="UP001597548"/>
    </source>
</evidence>
<keyword evidence="1" id="KW-0732">Signal</keyword>
<protein>
    <recommendedName>
        <fullName evidence="4">Protocatechuate 3,4-dioxygenase beta subunit</fullName>
    </recommendedName>
</protein>
<proteinExistence type="predicted"/>
<name>A0ABW5ZP36_9FLAO</name>
<dbReference type="InterPro" id="IPR015889">
    <property type="entry name" value="Intradiol_dOase_core"/>
</dbReference>
<organism evidence="2 3">
    <name type="scientific">Psychroserpens luteus</name>
    <dbReference type="NCBI Taxonomy" id="1434066"/>
    <lineage>
        <taxon>Bacteria</taxon>
        <taxon>Pseudomonadati</taxon>
        <taxon>Bacteroidota</taxon>
        <taxon>Flavobacteriia</taxon>
        <taxon>Flavobacteriales</taxon>
        <taxon>Flavobacteriaceae</taxon>
        <taxon>Psychroserpens</taxon>
    </lineage>
</organism>
<evidence type="ECO:0000256" key="1">
    <source>
        <dbReference type="SAM" id="SignalP"/>
    </source>
</evidence>
<dbReference type="Proteomes" id="UP001597548">
    <property type="component" value="Unassembled WGS sequence"/>
</dbReference>